<gene>
    <name evidence="1" type="ORF">PO587_41375</name>
</gene>
<dbReference type="Proteomes" id="UP001221328">
    <property type="component" value="Unassembled WGS sequence"/>
</dbReference>
<evidence type="ECO:0000313" key="1">
    <source>
        <dbReference type="EMBL" id="MDC2960898.1"/>
    </source>
</evidence>
<reference evidence="1 2" key="1">
    <citation type="journal article" date="2015" name="Int. J. Syst. Evol. Microbiol.">
        <title>Streptomyces gilvifuscus sp. nov., an actinomycete that produces antibacterial compounds isolated from soil.</title>
        <authorList>
            <person name="Nguyen T.M."/>
            <person name="Kim J."/>
        </authorList>
    </citation>
    <scope>NUCLEOTIDE SEQUENCE [LARGE SCALE GENOMIC DNA]</scope>
    <source>
        <strain evidence="1 2">T113</strain>
    </source>
</reference>
<accession>A0ABT5G7N9</accession>
<dbReference type="EMBL" id="JAQOSK010000027">
    <property type="protein sequence ID" value="MDC2960898.1"/>
    <property type="molecule type" value="Genomic_DNA"/>
</dbReference>
<proteinExistence type="predicted"/>
<organism evidence="1 2">
    <name type="scientific">Streptomyces gilvifuscus</name>
    <dbReference type="NCBI Taxonomy" id="1550617"/>
    <lineage>
        <taxon>Bacteria</taxon>
        <taxon>Bacillati</taxon>
        <taxon>Actinomycetota</taxon>
        <taxon>Actinomycetes</taxon>
        <taxon>Kitasatosporales</taxon>
        <taxon>Streptomycetaceae</taxon>
        <taxon>Streptomyces</taxon>
    </lineage>
</organism>
<sequence length="45" mass="5098">MAVIRREMVKGRDPREVSREVLVLLDDIGESLGEKVLNYAVRGVE</sequence>
<name>A0ABT5G7N9_9ACTN</name>
<dbReference type="RefSeq" id="WP_272178878.1">
    <property type="nucleotide sequence ID" value="NZ_JAQOSK010000027.1"/>
</dbReference>
<comment type="caution">
    <text evidence="1">The sequence shown here is derived from an EMBL/GenBank/DDBJ whole genome shotgun (WGS) entry which is preliminary data.</text>
</comment>
<keyword evidence="2" id="KW-1185">Reference proteome</keyword>
<evidence type="ECO:0000313" key="2">
    <source>
        <dbReference type="Proteomes" id="UP001221328"/>
    </source>
</evidence>
<protein>
    <submittedName>
        <fullName evidence="1">Uncharacterized protein</fullName>
    </submittedName>
</protein>